<evidence type="ECO:0000256" key="1">
    <source>
        <dbReference type="SAM" id="MobiDB-lite"/>
    </source>
</evidence>
<dbReference type="EMBL" id="CP036275">
    <property type="protein sequence ID" value="QDU40637.1"/>
    <property type="molecule type" value="Genomic_DNA"/>
</dbReference>
<keyword evidence="3" id="KW-1185">Reference proteome</keyword>
<dbReference type="AlphaFoldDB" id="A0A517ZDS7"/>
<organism evidence="2 3">
    <name type="scientific">Maioricimonas rarisocia</name>
    <dbReference type="NCBI Taxonomy" id="2528026"/>
    <lineage>
        <taxon>Bacteria</taxon>
        <taxon>Pseudomonadati</taxon>
        <taxon>Planctomycetota</taxon>
        <taxon>Planctomycetia</taxon>
        <taxon>Planctomycetales</taxon>
        <taxon>Planctomycetaceae</taxon>
        <taxon>Maioricimonas</taxon>
    </lineage>
</organism>
<accession>A0A517ZDS7</accession>
<dbReference type="Proteomes" id="UP000320496">
    <property type="component" value="Chromosome"/>
</dbReference>
<reference evidence="2 3" key="1">
    <citation type="submission" date="2019-02" db="EMBL/GenBank/DDBJ databases">
        <title>Deep-cultivation of Planctomycetes and their phenomic and genomic characterization uncovers novel biology.</title>
        <authorList>
            <person name="Wiegand S."/>
            <person name="Jogler M."/>
            <person name="Boedeker C."/>
            <person name="Pinto D."/>
            <person name="Vollmers J."/>
            <person name="Rivas-Marin E."/>
            <person name="Kohn T."/>
            <person name="Peeters S.H."/>
            <person name="Heuer A."/>
            <person name="Rast P."/>
            <person name="Oberbeckmann S."/>
            <person name="Bunk B."/>
            <person name="Jeske O."/>
            <person name="Meyerdierks A."/>
            <person name="Storesund J.E."/>
            <person name="Kallscheuer N."/>
            <person name="Luecker S."/>
            <person name="Lage O.M."/>
            <person name="Pohl T."/>
            <person name="Merkel B.J."/>
            <person name="Hornburger P."/>
            <person name="Mueller R.-W."/>
            <person name="Bruemmer F."/>
            <person name="Labrenz M."/>
            <person name="Spormann A.M."/>
            <person name="Op den Camp H."/>
            <person name="Overmann J."/>
            <person name="Amann R."/>
            <person name="Jetten M.S.M."/>
            <person name="Mascher T."/>
            <person name="Medema M.H."/>
            <person name="Devos D.P."/>
            <person name="Kaster A.-K."/>
            <person name="Ovreas L."/>
            <person name="Rohde M."/>
            <person name="Galperin M.Y."/>
            <person name="Jogler C."/>
        </authorList>
    </citation>
    <scope>NUCLEOTIDE SEQUENCE [LARGE SCALE GENOMIC DNA]</scope>
    <source>
        <strain evidence="2 3">Mal4</strain>
    </source>
</reference>
<name>A0A517ZDS7_9PLAN</name>
<evidence type="ECO:0000313" key="2">
    <source>
        <dbReference type="EMBL" id="QDU40637.1"/>
    </source>
</evidence>
<proteinExistence type="predicted"/>
<feature type="compositionally biased region" description="Low complexity" evidence="1">
    <location>
        <begin position="252"/>
        <end position="265"/>
    </location>
</feature>
<gene>
    <name evidence="2" type="ORF">Mal4_49950</name>
</gene>
<evidence type="ECO:0000313" key="3">
    <source>
        <dbReference type="Proteomes" id="UP000320496"/>
    </source>
</evidence>
<feature type="region of interest" description="Disordered" evidence="1">
    <location>
        <begin position="203"/>
        <end position="265"/>
    </location>
</feature>
<protein>
    <submittedName>
        <fullName evidence="2">Uncharacterized protein</fullName>
    </submittedName>
</protein>
<sequence length="265" mass="28880">MEKSFAVTHPTGLRLDSSHPLRELAESRVPSPEATHHSHAGCGRLLIGASRRFPLAALRTGWLAEKSLAVTHPTGLRLDPSHPLREMAKCRVPSPPGDAPSAVASRTIACGASRRFRLTALRRGWLVEKSFAVTHPTGLRLDPSHPLRELAECRVLSPPGDAPFERCSRETSERCVTGGSMCDAYYVWRCRQSRAVTLSTHFPLDRSNAGTSPSLLSRLTSPRHRTGASRRGSTSVHPRSPATRSSTRRAGSRPAASARQRPTEP</sequence>
<feature type="compositionally biased region" description="Low complexity" evidence="1">
    <location>
        <begin position="211"/>
        <end position="220"/>
    </location>
</feature>
<dbReference type="KEGG" id="mri:Mal4_49950"/>